<feature type="repeat" description="Filamin" evidence="4">
    <location>
        <begin position="653"/>
        <end position="721"/>
    </location>
</feature>
<dbReference type="CDD" id="cd00051">
    <property type="entry name" value="EFh"/>
    <property type="match status" value="1"/>
</dbReference>
<feature type="repeat" description="Filamin" evidence="4">
    <location>
        <begin position="1241"/>
        <end position="1325"/>
    </location>
</feature>
<dbReference type="PROSITE" id="PS00020">
    <property type="entry name" value="ACTININ_2"/>
    <property type="match status" value="1"/>
</dbReference>
<dbReference type="InterPro" id="IPR001298">
    <property type="entry name" value="Filamin/ABP280_rpt"/>
</dbReference>
<evidence type="ECO:0000313" key="8">
    <source>
        <dbReference type="EMBL" id="NDV29037.1"/>
    </source>
</evidence>
<keyword evidence="2" id="KW-0106">Calcium</keyword>
<dbReference type="InterPro" id="IPR002048">
    <property type="entry name" value="EF_hand_dom"/>
</dbReference>
<feature type="domain" description="Calponin-homology (CH)" evidence="6">
    <location>
        <begin position="6"/>
        <end position="110"/>
    </location>
</feature>
<dbReference type="SMART" id="SM00033">
    <property type="entry name" value="CH"/>
    <property type="match status" value="2"/>
</dbReference>
<dbReference type="Pfam" id="PF00630">
    <property type="entry name" value="Filamin"/>
    <property type="match status" value="6"/>
</dbReference>
<protein>
    <submittedName>
        <fullName evidence="8">Uncharacterized protein</fullName>
    </submittedName>
</protein>
<evidence type="ECO:0000256" key="5">
    <source>
        <dbReference type="SAM" id="MobiDB-lite"/>
    </source>
</evidence>
<feature type="repeat" description="Filamin" evidence="4">
    <location>
        <begin position="332"/>
        <end position="431"/>
    </location>
</feature>
<dbReference type="SUPFAM" id="SSF47473">
    <property type="entry name" value="EF-hand"/>
    <property type="match status" value="1"/>
</dbReference>
<dbReference type="SMART" id="SM00054">
    <property type="entry name" value="EFh"/>
    <property type="match status" value="2"/>
</dbReference>
<dbReference type="SUPFAM" id="SSF47576">
    <property type="entry name" value="Calponin-homology domain, CH-domain"/>
    <property type="match status" value="1"/>
</dbReference>
<dbReference type="InterPro" id="IPR013783">
    <property type="entry name" value="Ig-like_fold"/>
</dbReference>
<dbReference type="GO" id="GO:0051015">
    <property type="term" value="F:actin filament binding"/>
    <property type="evidence" value="ECO:0007669"/>
    <property type="project" value="InterPro"/>
</dbReference>
<keyword evidence="3" id="KW-0009">Actin-binding</keyword>
<dbReference type="InterPro" id="IPR044801">
    <property type="entry name" value="Filamin"/>
</dbReference>
<feature type="repeat" description="Filamin" evidence="4">
    <location>
        <begin position="227"/>
        <end position="332"/>
    </location>
</feature>
<evidence type="ECO:0000256" key="1">
    <source>
        <dbReference type="ARBA" id="ARBA00022737"/>
    </source>
</evidence>
<feature type="repeat" description="Filamin" evidence="4">
    <location>
        <begin position="817"/>
        <end position="921"/>
    </location>
</feature>
<dbReference type="PROSITE" id="PS00018">
    <property type="entry name" value="EF_HAND_1"/>
    <property type="match status" value="2"/>
</dbReference>
<dbReference type="InterPro" id="IPR017868">
    <property type="entry name" value="Filamin/ABP280_repeat-like"/>
</dbReference>
<evidence type="ECO:0000256" key="2">
    <source>
        <dbReference type="ARBA" id="ARBA00022837"/>
    </source>
</evidence>
<dbReference type="InterPro" id="IPR001589">
    <property type="entry name" value="Actinin_actin-bd_CS"/>
</dbReference>
<dbReference type="Pfam" id="PF13499">
    <property type="entry name" value="EF-hand_7"/>
    <property type="match status" value="1"/>
</dbReference>
<dbReference type="InterPro" id="IPR036872">
    <property type="entry name" value="CH_dom_sf"/>
</dbReference>
<dbReference type="InterPro" id="IPR014756">
    <property type="entry name" value="Ig_E-set"/>
</dbReference>
<dbReference type="GO" id="GO:0030036">
    <property type="term" value="P:actin cytoskeleton organization"/>
    <property type="evidence" value="ECO:0007669"/>
    <property type="project" value="InterPro"/>
</dbReference>
<evidence type="ECO:0000256" key="3">
    <source>
        <dbReference type="ARBA" id="ARBA00023203"/>
    </source>
</evidence>
<dbReference type="SUPFAM" id="SSF81296">
    <property type="entry name" value="E set domains"/>
    <property type="match status" value="7"/>
</dbReference>
<feature type="region of interest" description="Disordered" evidence="5">
    <location>
        <begin position="671"/>
        <end position="693"/>
    </location>
</feature>
<evidence type="ECO:0000256" key="4">
    <source>
        <dbReference type="PROSITE-ProRule" id="PRU00087"/>
    </source>
</evidence>
<accession>A0A6B2KWL7</accession>
<organism evidence="8">
    <name type="scientific">Arcella intermedia</name>
    <dbReference type="NCBI Taxonomy" id="1963864"/>
    <lineage>
        <taxon>Eukaryota</taxon>
        <taxon>Amoebozoa</taxon>
        <taxon>Tubulinea</taxon>
        <taxon>Elardia</taxon>
        <taxon>Arcellinida</taxon>
        <taxon>Sphaerothecina</taxon>
        <taxon>Arcellidae</taxon>
        <taxon>Arcella</taxon>
    </lineage>
</organism>
<name>A0A6B2KWL7_9EUKA</name>
<dbReference type="PROSITE" id="PS50222">
    <property type="entry name" value="EF_HAND_2"/>
    <property type="match status" value="2"/>
</dbReference>
<dbReference type="PANTHER" id="PTHR38537">
    <property type="entry name" value="JITTERBUG, ISOFORM N"/>
    <property type="match status" value="1"/>
</dbReference>
<feature type="domain" description="Calponin-homology (CH)" evidence="6">
    <location>
        <begin position="121"/>
        <end position="229"/>
    </location>
</feature>
<reference evidence="8" key="1">
    <citation type="journal article" date="2020" name="J. Eukaryot. Microbiol.">
        <title>De novo Sequencing, Assembly and Annotation of the Transcriptome for the Free-Living Testate Amoeba Arcella intermedia.</title>
        <authorList>
            <person name="Ribeiro G.M."/>
            <person name="Porfirio-Sousa A.L."/>
            <person name="Maurer-Alcala X.X."/>
            <person name="Katz L.A."/>
            <person name="Lahr D.J.G."/>
        </authorList>
    </citation>
    <scope>NUCLEOTIDE SEQUENCE</scope>
</reference>
<evidence type="ECO:0000259" key="6">
    <source>
        <dbReference type="PROSITE" id="PS50021"/>
    </source>
</evidence>
<dbReference type="PROSITE" id="PS50021">
    <property type="entry name" value="CH"/>
    <property type="match status" value="2"/>
</dbReference>
<feature type="repeat" description="Filamin" evidence="4">
    <location>
        <begin position="442"/>
        <end position="532"/>
    </location>
</feature>
<feature type="domain" description="EF-hand" evidence="7">
    <location>
        <begin position="618"/>
        <end position="653"/>
    </location>
</feature>
<feature type="domain" description="EF-hand" evidence="7">
    <location>
        <begin position="562"/>
        <end position="597"/>
    </location>
</feature>
<dbReference type="InterPro" id="IPR011992">
    <property type="entry name" value="EF-hand-dom_pair"/>
</dbReference>
<dbReference type="GO" id="GO:0005509">
    <property type="term" value="F:calcium ion binding"/>
    <property type="evidence" value="ECO:0007669"/>
    <property type="project" value="InterPro"/>
</dbReference>
<dbReference type="Pfam" id="PF00307">
    <property type="entry name" value="CH"/>
    <property type="match status" value="2"/>
</dbReference>
<evidence type="ECO:0000259" key="7">
    <source>
        <dbReference type="PROSITE" id="PS50222"/>
    </source>
</evidence>
<dbReference type="SMART" id="SM00557">
    <property type="entry name" value="IG_FLMN"/>
    <property type="match status" value="5"/>
</dbReference>
<sequence>MPQWVLTQKKTFTNWCNQYLKADQQLQDLSKDFGDGVRLIVLLENLTENSIGKYNQKPRMRVHMVENASKALRFVLAQNIKLVGIGAEDIVDGDVKLILGLVWMLIQHRYTLMNRKQGVDVNLKNDLLKWIRRKVQPYPVPQPSNFKQSFQDGRVLYALVDSLKNLSQKDKDFDFANLSGKPIDDVKLAISWAEKNLEVPGILDPSDMVDFPDELSNITYLAGFLKYATAEPDPTDATKSTVEDWKRYPVNVPGQFKIISRKETGEQQPQGGDLFDITLVSSGLNYTPEVVDNQNGTYDVKFLPTKLGKLLGNVALAETHVALSGTPLYSYVIPEGTPKFEAYGSGLNHGHADRPLKFNVKITDQKEQPLDVPVDCIEIAMIRDGDAVNAAVKGDNGSYEVNYQIHNAGDYKVVCKLFGEEVASYDLTIHEAINYSLISTSLTGEGIDGGELPDKPVSFVAELSSGNKPLPVNIDDVSFFIKGPYSHPLPLVKLESLGKFVVEYLPKEMGDYNVSLAVHGGKLAESNPSFTIGGLKCILSGPGVKGGSIKRPLKFKVGFYDSNGKVAASAFKALDTDNSGKIEKNEVKAFISKVSAIPKVKEMFLKLLGDFSGSQEEIVDKLTDVVFEKFDEDKSGDITLTEFKSWGSSVPFVETLFAVSEGQLEVKITGPDDSLNPTVEPSQEEPGSFNVSYQPKKPGQYAIQILVNKRSVIGEPVIAHCYDTDFHPEVTGNGFTKPAYTQRLLSNTLRILSDSGEPLPIPTNLLDVSITGPTSFQPALNQHEKQPEYNFSYSTQQHGEYLLQVGAFGEPLGAPLKLAINDRQASSTETSFVETQVYYVNKPGQFKIIAVTGDGKKQDVGGDKFTVKLVGNKNTEFLANVVDNDDGSYTVSFTPTEYGKLLIDVKLDGASLKDHPIKVFVLPDVPFEINLISKGSPNAYRNFPQRFIAEILDSKQQPIPVPEDCFSVSVKSPVPEEAIAPQIVASPNDFDVTWTPTNVGDHQVEVAFFGNSKTSLTVPVTEKPATDASKSSILDLDCYVVGVPGEFTVSAVTSEGVQQTVGGDKFTVKLVGNDGNDIPTSIQDNLNGTYHVQFTPTQIGKLEVDVKLNEQSLKDLPTSTWVTPGWDSSSLSIEGPEAGNSFRPVKFKVNLEATPTPSLPLPPSVFTLKVSTSSNPTPSVHPLDIEALSPTSYSLSATFDKPDKYELNFSVFKDLIPGCPRHLAVTDLHPAFLCSVLITQGIENAVVRVPTEFKVMATDVYDKPLAGAKFEVQIRGPTCSVPATVKEESDGKYAVQYKPKEAGKLKISVLMDGQNIVGSPFTVYAVPNDCMITLMKGKGCYRGAVFEKLSFEVVAYLQSNEYKKPVPLSAIGVEITGPEEVKPTITASTSNKGTYIVAYSVKSPGVYTIKTRVFGREIGQAQPEIVPKDKYKQT</sequence>
<feature type="repeat" description="Filamin" evidence="4">
    <location>
        <begin position="1325"/>
        <end position="1427"/>
    </location>
</feature>
<dbReference type="Gene3D" id="1.10.238.10">
    <property type="entry name" value="EF-hand"/>
    <property type="match status" value="1"/>
</dbReference>
<dbReference type="PROSITE" id="PS50194">
    <property type="entry name" value="FILAMIN_REPEAT"/>
    <property type="match status" value="8"/>
</dbReference>
<dbReference type="PANTHER" id="PTHR38537:SF8">
    <property type="entry name" value="FILAMIN-A"/>
    <property type="match status" value="1"/>
</dbReference>
<proteinExistence type="predicted"/>
<dbReference type="EMBL" id="GIBP01000068">
    <property type="protein sequence ID" value="NDV29037.1"/>
    <property type="molecule type" value="Transcribed_RNA"/>
</dbReference>
<keyword evidence="1" id="KW-0677">Repeat</keyword>
<dbReference type="Gene3D" id="1.10.418.10">
    <property type="entry name" value="Calponin-like domain"/>
    <property type="match status" value="2"/>
</dbReference>
<feature type="repeat" description="Filamin" evidence="4">
    <location>
        <begin position="1041"/>
        <end position="1122"/>
    </location>
</feature>
<dbReference type="InterPro" id="IPR018247">
    <property type="entry name" value="EF_Hand_1_Ca_BS"/>
</dbReference>
<dbReference type="PROSITE" id="PS00019">
    <property type="entry name" value="ACTININ_1"/>
    <property type="match status" value="1"/>
</dbReference>
<dbReference type="InterPro" id="IPR001715">
    <property type="entry name" value="CH_dom"/>
</dbReference>
<dbReference type="Gene3D" id="2.60.40.10">
    <property type="entry name" value="Immunoglobulins"/>
    <property type="match status" value="7"/>
</dbReference>